<keyword evidence="1" id="KW-1133">Transmembrane helix</keyword>
<proteinExistence type="predicted"/>
<reference evidence="3" key="2">
    <citation type="submission" date="2009-11" db="EMBL/GenBank/DDBJ databases">
        <title>The Genome Sequence of Allomyces macrogynus strain ATCC 38327.</title>
        <authorList>
            <consortium name="The Broad Institute Genome Sequencing Platform"/>
            <person name="Russ C."/>
            <person name="Cuomo C."/>
            <person name="Shea T."/>
            <person name="Young S.K."/>
            <person name="Zeng Q."/>
            <person name="Koehrsen M."/>
            <person name="Haas B."/>
            <person name="Borodovsky M."/>
            <person name="Guigo R."/>
            <person name="Alvarado L."/>
            <person name="Berlin A."/>
            <person name="Borenstein D."/>
            <person name="Chen Z."/>
            <person name="Engels R."/>
            <person name="Freedman E."/>
            <person name="Gellesch M."/>
            <person name="Goldberg J."/>
            <person name="Griggs A."/>
            <person name="Gujja S."/>
            <person name="Heiman D."/>
            <person name="Hepburn T."/>
            <person name="Howarth C."/>
            <person name="Jen D."/>
            <person name="Larson L."/>
            <person name="Lewis B."/>
            <person name="Mehta T."/>
            <person name="Park D."/>
            <person name="Pearson M."/>
            <person name="Roberts A."/>
            <person name="Saif S."/>
            <person name="Shenoy N."/>
            <person name="Sisk P."/>
            <person name="Stolte C."/>
            <person name="Sykes S."/>
            <person name="Walk T."/>
            <person name="White J."/>
            <person name="Yandava C."/>
            <person name="Burger G."/>
            <person name="Gray M.W."/>
            <person name="Holland P.W.H."/>
            <person name="King N."/>
            <person name="Lang F.B.F."/>
            <person name="Roger A.J."/>
            <person name="Ruiz-Trillo I."/>
            <person name="Lander E."/>
            <person name="Nusbaum C."/>
        </authorList>
    </citation>
    <scope>NUCLEOTIDE SEQUENCE [LARGE SCALE GENOMIC DNA]</scope>
    <source>
        <strain evidence="3">ATCC 38327</strain>
    </source>
</reference>
<dbReference type="AlphaFoldDB" id="A0A0L0T191"/>
<keyword evidence="1" id="KW-0812">Transmembrane</keyword>
<evidence type="ECO:0000256" key="1">
    <source>
        <dbReference type="SAM" id="Phobius"/>
    </source>
</evidence>
<protein>
    <submittedName>
        <fullName evidence="2">Uncharacterized protein</fullName>
    </submittedName>
</protein>
<organism evidence="2 3">
    <name type="scientific">Allomyces macrogynus (strain ATCC 38327)</name>
    <name type="common">Allomyces javanicus var. macrogynus</name>
    <dbReference type="NCBI Taxonomy" id="578462"/>
    <lineage>
        <taxon>Eukaryota</taxon>
        <taxon>Fungi</taxon>
        <taxon>Fungi incertae sedis</taxon>
        <taxon>Blastocladiomycota</taxon>
        <taxon>Blastocladiomycetes</taxon>
        <taxon>Blastocladiales</taxon>
        <taxon>Blastocladiaceae</taxon>
        <taxon>Allomyces</taxon>
    </lineage>
</organism>
<sequence length="128" mass="13848">MVLKNTAPATATDQPAPATSVQRTLQRLRKSRGLLIACVTVVILVIAAVVTAFALADEVKTPTMEIKGFRQANGPWELQVPSIGPKAVQTSTSAVVLRVINPNRYGGEFQGVKVRVTTFDPDPRHWLS</sequence>
<reference evidence="2 3" key="1">
    <citation type="submission" date="2009-11" db="EMBL/GenBank/DDBJ databases">
        <title>Annotation of Allomyces macrogynus ATCC 38327.</title>
        <authorList>
            <consortium name="The Broad Institute Genome Sequencing Platform"/>
            <person name="Russ C."/>
            <person name="Cuomo C."/>
            <person name="Burger G."/>
            <person name="Gray M.W."/>
            <person name="Holland P.W.H."/>
            <person name="King N."/>
            <person name="Lang F.B.F."/>
            <person name="Roger A.J."/>
            <person name="Ruiz-Trillo I."/>
            <person name="Young S.K."/>
            <person name="Zeng Q."/>
            <person name="Gargeya S."/>
            <person name="Fitzgerald M."/>
            <person name="Haas B."/>
            <person name="Abouelleil A."/>
            <person name="Alvarado L."/>
            <person name="Arachchi H.M."/>
            <person name="Berlin A."/>
            <person name="Chapman S.B."/>
            <person name="Gearin G."/>
            <person name="Goldberg J."/>
            <person name="Griggs A."/>
            <person name="Gujja S."/>
            <person name="Hansen M."/>
            <person name="Heiman D."/>
            <person name="Howarth C."/>
            <person name="Larimer J."/>
            <person name="Lui A."/>
            <person name="MacDonald P.J.P."/>
            <person name="McCowen C."/>
            <person name="Montmayeur A."/>
            <person name="Murphy C."/>
            <person name="Neiman D."/>
            <person name="Pearson M."/>
            <person name="Priest M."/>
            <person name="Roberts A."/>
            <person name="Saif S."/>
            <person name="Shea T."/>
            <person name="Sisk P."/>
            <person name="Stolte C."/>
            <person name="Sykes S."/>
            <person name="Wortman J."/>
            <person name="Nusbaum C."/>
            <person name="Birren B."/>
        </authorList>
    </citation>
    <scope>NUCLEOTIDE SEQUENCE [LARGE SCALE GENOMIC DNA]</scope>
    <source>
        <strain evidence="2 3">ATCC 38327</strain>
    </source>
</reference>
<evidence type="ECO:0000313" key="3">
    <source>
        <dbReference type="Proteomes" id="UP000054350"/>
    </source>
</evidence>
<keyword evidence="3" id="KW-1185">Reference proteome</keyword>
<evidence type="ECO:0000313" key="2">
    <source>
        <dbReference type="EMBL" id="KNE68420.1"/>
    </source>
</evidence>
<gene>
    <name evidence="2" type="ORF">AMAG_13075</name>
</gene>
<feature type="transmembrane region" description="Helical" evidence="1">
    <location>
        <begin position="33"/>
        <end position="56"/>
    </location>
</feature>
<dbReference type="Proteomes" id="UP000054350">
    <property type="component" value="Unassembled WGS sequence"/>
</dbReference>
<name>A0A0L0T191_ALLM3</name>
<accession>A0A0L0T191</accession>
<keyword evidence="1" id="KW-0472">Membrane</keyword>
<dbReference type="EMBL" id="GG745356">
    <property type="protein sequence ID" value="KNE68420.1"/>
    <property type="molecule type" value="Genomic_DNA"/>
</dbReference>
<dbReference type="OrthoDB" id="10501557at2759"/>
<dbReference type="VEuPathDB" id="FungiDB:AMAG_13075"/>